<feature type="region of interest" description="Disordered" evidence="1">
    <location>
        <begin position="32"/>
        <end position="51"/>
    </location>
</feature>
<comment type="caution">
    <text evidence="2">The sequence shown here is derived from an EMBL/GenBank/DDBJ whole genome shotgun (WGS) entry which is preliminary data.</text>
</comment>
<dbReference type="EMBL" id="RQZG01000018">
    <property type="protein sequence ID" value="RRD03554.1"/>
    <property type="molecule type" value="Genomic_DNA"/>
</dbReference>
<name>A0A3P1T2G6_9ACTN</name>
<dbReference type="RefSeq" id="WP_124845646.1">
    <property type="nucleotide sequence ID" value="NZ_RQZG01000018.1"/>
</dbReference>
<protein>
    <submittedName>
        <fullName evidence="2">Uncharacterized protein</fullName>
    </submittedName>
</protein>
<reference evidence="2 3" key="1">
    <citation type="submission" date="2018-11" db="EMBL/GenBank/DDBJ databases">
        <title>Genomes From Bacteria Associated with the Canine Oral Cavity: a Test Case for Automated Genome-Based Taxonomic Assignment.</title>
        <authorList>
            <person name="Coil D.A."/>
            <person name="Jospin G."/>
            <person name="Darling A.E."/>
            <person name="Wallis C."/>
            <person name="Davis I.J."/>
            <person name="Harris S."/>
            <person name="Eisen J.A."/>
            <person name="Holcombe L.J."/>
            <person name="O'Flynn C."/>
        </authorList>
    </citation>
    <scope>NUCLEOTIDE SEQUENCE [LARGE SCALE GENOMIC DNA]</scope>
    <source>
        <strain evidence="2 3">OH887_COT-365</strain>
    </source>
</reference>
<evidence type="ECO:0000313" key="3">
    <source>
        <dbReference type="Proteomes" id="UP000280819"/>
    </source>
</evidence>
<feature type="compositionally biased region" description="Low complexity" evidence="1">
    <location>
        <begin position="35"/>
        <end position="51"/>
    </location>
</feature>
<dbReference type="AlphaFoldDB" id="A0A3P1T2G6"/>
<dbReference type="Proteomes" id="UP000280819">
    <property type="component" value="Unassembled WGS sequence"/>
</dbReference>
<evidence type="ECO:0000313" key="2">
    <source>
        <dbReference type="EMBL" id="RRD03554.1"/>
    </source>
</evidence>
<evidence type="ECO:0000256" key="1">
    <source>
        <dbReference type="SAM" id="MobiDB-lite"/>
    </source>
</evidence>
<dbReference type="OrthoDB" id="9842377at2"/>
<accession>A0A3P1T2G6</accession>
<gene>
    <name evidence="2" type="ORF">EII34_13245</name>
</gene>
<organism evidence="2 3">
    <name type="scientific">Arachnia propionica</name>
    <dbReference type="NCBI Taxonomy" id="1750"/>
    <lineage>
        <taxon>Bacteria</taxon>
        <taxon>Bacillati</taxon>
        <taxon>Actinomycetota</taxon>
        <taxon>Actinomycetes</taxon>
        <taxon>Propionibacteriales</taxon>
        <taxon>Propionibacteriaceae</taxon>
        <taxon>Arachnia</taxon>
    </lineage>
</organism>
<sequence>MRNTQLRVAAAGVAVAAVAVVTPMVWHHLARAEDTPSTVPTPEVSAPVSPVAEVEAPEVTATPMVEDDTRWDLTSCRHRSLHDTREEAEALAAHLNSLGHEARVTDEEDHFAFRLSDGGVAARIAIDEYLWEKEPWPASRVEQCNALEEELAAYLRARGIEVEVLSSRYGVTYLDPKGAVPQVRGAEMDFLVEKGEVTRVEHEEPDHLPPLDPETEKAEVQALVDHLTSLGFEARMIKVGDGHSVDADLDDVDLWIAMEEFEWEKNPMSPQEIEENNRGEEALAAHLRARGIECEVKTSRYGVKYTDYGRDEATEQVVAEFWEEYTRNN</sequence>
<proteinExistence type="predicted"/>